<protein>
    <submittedName>
        <fullName evidence="2">XRE family transcriptional regulator</fullName>
    </submittedName>
</protein>
<dbReference type="InterPro" id="IPR001387">
    <property type="entry name" value="Cro/C1-type_HTH"/>
</dbReference>
<reference evidence="2 3" key="1">
    <citation type="submission" date="2019-02" db="EMBL/GenBank/DDBJ databases">
        <title>Draft genome sequences of novel Actinobacteria.</title>
        <authorList>
            <person name="Sahin N."/>
            <person name="Ay H."/>
            <person name="Saygin H."/>
        </authorList>
    </citation>
    <scope>NUCLEOTIDE SEQUENCE [LARGE SCALE GENOMIC DNA]</scope>
    <source>
        <strain evidence="2 3">16K104</strain>
    </source>
</reference>
<dbReference type="InterPro" id="IPR010982">
    <property type="entry name" value="Lambda_DNA-bd_dom_sf"/>
</dbReference>
<comment type="caution">
    <text evidence="2">The sequence shown here is derived from an EMBL/GenBank/DDBJ whole genome shotgun (WGS) entry which is preliminary data.</text>
</comment>
<dbReference type="Proteomes" id="UP000295172">
    <property type="component" value="Unassembled WGS sequence"/>
</dbReference>
<name>A0A4R4XCM9_9ACTN</name>
<feature type="domain" description="HTH cro/C1-type" evidence="1">
    <location>
        <begin position="13"/>
        <end position="68"/>
    </location>
</feature>
<dbReference type="GO" id="GO:0003677">
    <property type="term" value="F:DNA binding"/>
    <property type="evidence" value="ECO:0007669"/>
    <property type="project" value="InterPro"/>
</dbReference>
<dbReference type="SUPFAM" id="SSF47413">
    <property type="entry name" value="lambda repressor-like DNA-binding domains"/>
    <property type="match status" value="1"/>
</dbReference>
<proteinExistence type="predicted"/>
<dbReference type="PROSITE" id="PS50943">
    <property type="entry name" value="HTH_CROC1"/>
    <property type="match status" value="1"/>
</dbReference>
<evidence type="ECO:0000259" key="1">
    <source>
        <dbReference type="PROSITE" id="PS50943"/>
    </source>
</evidence>
<dbReference type="OrthoDB" id="4629244at2"/>
<dbReference type="Gene3D" id="1.10.260.40">
    <property type="entry name" value="lambda repressor-like DNA-binding domains"/>
    <property type="match status" value="1"/>
</dbReference>
<dbReference type="EMBL" id="SMKR01000022">
    <property type="protein sequence ID" value="TDD28355.1"/>
    <property type="molecule type" value="Genomic_DNA"/>
</dbReference>
<dbReference type="SMART" id="SM00530">
    <property type="entry name" value="HTH_XRE"/>
    <property type="match status" value="1"/>
</dbReference>
<dbReference type="RefSeq" id="WP_132317651.1">
    <property type="nucleotide sequence ID" value="NZ_SMKR01000022.1"/>
</dbReference>
<accession>A0A4R4XCM9</accession>
<organism evidence="2 3">
    <name type="scientific">Kribbella turkmenica</name>
    <dbReference type="NCBI Taxonomy" id="2530375"/>
    <lineage>
        <taxon>Bacteria</taxon>
        <taxon>Bacillati</taxon>
        <taxon>Actinomycetota</taxon>
        <taxon>Actinomycetes</taxon>
        <taxon>Propionibacteriales</taxon>
        <taxon>Kribbellaceae</taxon>
        <taxon>Kribbella</taxon>
    </lineage>
</organism>
<dbReference type="CDD" id="cd00093">
    <property type="entry name" value="HTH_XRE"/>
    <property type="match status" value="1"/>
</dbReference>
<keyword evidence="3" id="KW-1185">Reference proteome</keyword>
<gene>
    <name evidence="2" type="ORF">E1218_07495</name>
</gene>
<evidence type="ECO:0000313" key="3">
    <source>
        <dbReference type="Proteomes" id="UP000295172"/>
    </source>
</evidence>
<dbReference type="AlphaFoldDB" id="A0A4R4XCM9"/>
<evidence type="ECO:0000313" key="2">
    <source>
        <dbReference type="EMBL" id="TDD28355.1"/>
    </source>
</evidence>
<dbReference type="Pfam" id="PF01381">
    <property type="entry name" value="HTH_3"/>
    <property type="match status" value="1"/>
</dbReference>
<sequence length="127" mass="14343">MSIEEHLKLASIIKEARQEKGYSASELARRAGLQPSTVTRIEAAQLQHPQPETLIAIANALEKPTSDLFACLNWLPKEQLPSFTPYLRAKYANLPEQVQEKLENHVAKVVRRYGYETNGPEPGQDEF</sequence>